<sequence length="137" mass="15234">MAQLRNCEEEEVDEVEEEKNEKRRAVQKAKAKVKSGSCVANVTRWPQACYVHIPERGGLTPSGAPSCQFCGLQDAVLARDWCEKSGRRRRDPFMVQGCKPGLVASPPATCCGSSVKSWQTRLHGFHRLKSTQHHSAL</sequence>
<dbReference type="EMBL" id="ADNJ02000002">
    <property type="protein sequence ID" value="KHO11532.1"/>
    <property type="molecule type" value="Genomic_DNA"/>
</dbReference>
<keyword evidence="3" id="KW-1185">Reference proteome</keyword>
<feature type="compositionally biased region" description="Acidic residues" evidence="1">
    <location>
        <begin position="8"/>
        <end position="18"/>
    </location>
</feature>
<dbReference type="KEGG" id="maj:MAA_10774"/>
<dbReference type="AlphaFoldDB" id="A0A0B2XJ73"/>
<evidence type="ECO:0000313" key="3">
    <source>
        <dbReference type="Proteomes" id="UP000002498"/>
    </source>
</evidence>
<reference evidence="2 3" key="2">
    <citation type="journal article" date="2014" name="Proc. Natl. Acad. Sci. U.S.A.">
        <title>Trajectory and genomic determinants of fungal-pathogen speciation and host adaptation.</title>
        <authorList>
            <person name="Hu X."/>
            <person name="Xiao G."/>
            <person name="Zheng P."/>
            <person name="Shang Y."/>
            <person name="Su Y."/>
            <person name="Zhang X."/>
            <person name="Liu X."/>
            <person name="Zhan S."/>
            <person name="St Leger R.J."/>
            <person name="Wang C."/>
        </authorList>
    </citation>
    <scope>GENOME REANNOTATION</scope>
    <source>
        <strain evidence="3">ARSEF 23 / ATCC MYA-3075</strain>
    </source>
</reference>
<accession>A0A0B2XJ73</accession>
<feature type="region of interest" description="Disordered" evidence="1">
    <location>
        <begin position="1"/>
        <end position="24"/>
    </location>
</feature>
<dbReference type="Proteomes" id="UP000002498">
    <property type="component" value="Unassembled WGS sequence"/>
</dbReference>
<protein>
    <submittedName>
        <fullName evidence="2">Uncharacterized protein</fullName>
    </submittedName>
</protein>
<dbReference type="GeneID" id="23632223"/>
<organism evidence="2 3">
    <name type="scientific">Metarhizium robertsii (strain ARSEF 23 / ATCC MYA-3075)</name>
    <name type="common">Metarhizium anisopliae (strain ARSEF 23)</name>
    <dbReference type="NCBI Taxonomy" id="655844"/>
    <lineage>
        <taxon>Eukaryota</taxon>
        <taxon>Fungi</taxon>
        <taxon>Dikarya</taxon>
        <taxon>Ascomycota</taxon>
        <taxon>Pezizomycotina</taxon>
        <taxon>Sordariomycetes</taxon>
        <taxon>Hypocreomycetidae</taxon>
        <taxon>Hypocreales</taxon>
        <taxon>Clavicipitaceae</taxon>
        <taxon>Metarhizium</taxon>
    </lineage>
</organism>
<evidence type="ECO:0000313" key="2">
    <source>
        <dbReference type="EMBL" id="KHO11532.1"/>
    </source>
</evidence>
<dbReference type="RefSeq" id="XP_011410995.1">
    <property type="nucleotide sequence ID" value="XM_011412693.1"/>
</dbReference>
<gene>
    <name evidence="2" type="ORF">MAA_10774</name>
</gene>
<name>A0A0B2XJ73_METRA</name>
<evidence type="ECO:0000256" key="1">
    <source>
        <dbReference type="SAM" id="MobiDB-lite"/>
    </source>
</evidence>
<dbReference type="HOGENOM" id="CLU_1865588_0_0_1"/>
<proteinExistence type="predicted"/>
<reference evidence="2 3" key="1">
    <citation type="journal article" date="2011" name="PLoS Genet.">
        <title>Genome sequencing and comparative transcriptomics of the model entomopathogenic fungi Metarhizium anisopliae and M. acridum.</title>
        <authorList>
            <person name="Gao Q."/>
            <person name="Jin K."/>
            <person name="Ying S.H."/>
            <person name="Zhang Y."/>
            <person name="Xiao G."/>
            <person name="Shang Y."/>
            <person name="Duan Z."/>
            <person name="Hu X."/>
            <person name="Xie X.Q."/>
            <person name="Zhou G."/>
            <person name="Peng G."/>
            <person name="Luo Z."/>
            <person name="Huang W."/>
            <person name="Wang B."/>
            <person name="Fang W."/>
            <person name="Wang S."/>
            <person name="Zhong Y."/>
            <person name="Ma L.J."/>
            <person name="St Leger R.J."/>
            <person name="Zhao G.P."/>
            <person name="Pei Y."/>
            <person name="Feng M.G."/>
            <person name="Xia Y."/>
            <person name="Wang C."/>
        </authorList>
    </citation>
    <scope>NUCLEOTIDE SEQUENCE [LARGE SCALE GENOMIC DNA]</scope>
    <source>
        <strain evidence="3">ARSEF 23 / ATCC MYA-3075</strain>
    </source>
</reference>
<comment type="caution">
    <text evidence="2">The sequence shown here is derived from an EMBL/GenBank/DDBJ whole genome shotgun (WGS) entry which is preliminary data.</text>
</comment>